<dbReference type="STRING" id="56193.YP76_02420"/>
<dbReference type="EMBL" id="LBIC01000001">
    <property type="protein sequence ID" value="KKW93561.1"/>
    <property type="molecule type" value="Genomic_DNA"/>
</dbReference>
<dbReference type="Pfam" id="PF00593">
    <property type="entry name" value="TonB_dep_Rec_b-barrel"/>
    <property type="match status" value="1"/>
</dbReference>
<dbReference type="RefSeq" id="WP_046762006.1">
    <property type="nucleotide sequence ID" value="NZ_LBIC01000001.1"/>
</dbReference>
<sequence length="996" mass="106301">MKTITKIGLRGGAALQALTLVGAGLAAFSAPAFAQAPQAAGTQAASDEGNDTIVVTGSIFRNPSTATAAPLTVLSSEELTKRGVNTISDAVQSISANNAGSMSKSWNSFNFATGATAVSLRGLGSGNTLTLFDGLRSAPYPLADDGHRNFVDLNAMPNAIVERIDVLQDGASATYGADAVAGVVNVIVKKEIVGLHANASAGLSQRGDAGERRIDATYGYGKLNEDGFNIYINGEYQKSDPLFARDRGFPWNSADLSSYCNDSGSCLANNVVNGVQSNGAILSIGSTRVPVMRPYDPTTVTPSGNWVLANPAAGCRDLTAITLTPAQQAALGATAQQCQQDNVKDYLQAQPTIERIGGALHATVNVGSSAQAYAMFNFYNVKTASSLTPLTFAGQTAAGGDTFVLSPVLLPVYVCPQGTVTCTAANGTLNPNNPFASSGQLARVNYRYDRPRETFSDAKTYRAAAGINGSFGTGWDYDANFTWSRVDLKVTNKNFLFAQHLVDVINDGSWNFINPNANSEDLRNYIAPVNVNKSSSELWQVQGTLSKELFQLPGGAMKLAVGAAYRHESIDNPSANPPDNANPSERYYSINAVGAIGSRNVKSAFFALDVPAFDQLQLEAQGRYDKYSSGQQNFSPKFTAVFTPIKQVKLRGTFSKGFRIPSFNEAYGLPTTGYITTTIDPKTPEGAAFIAAHGGNAYASLPYSYGLTATGNPDLKPEKSTSYTLGAVFEPSSRFSFTADYWHIKIKGLIGSPDYSSIVDAYYQNNGVVNVPGIVVKPGIPDPDHPSALPVLGFIEYSFVNSDSQLASGLDFSATGRFDLGSNIRLTSSVNASYLMKLQKTVGGVVQRYDGTLSPCDVTSCSGAPKWRGTWSNTLDFNDKAFINLTAYYTSGYDMASIDYGGVKGDCDASLGASVYTYRDGTPFKCRAKRWIDVDMTASVKVNDQFTLYANVMNLLDSKPDFNPGQTYSLGYNYNVAWEGAGFTGRWFRVGVKVDY</sequence>
<accession>A0A0M3AXA7</accession>
<dbReference type="Proteomes" id="UP000033874">
    <property type="component" value="Unassembled WGS sequence"/>
</dbReference>
<dbReference type="InterPro" id="IPR012910">
    <property type="entry name" value="Plug_dom"/>
</dbReference>
<keyword evidence="2 9" id="KW-0813">Transport</keyword>
<evidence type="ECO:0000256" key="7">
    <source>
        <dbReference type="ARBA" id="ARBA00023136"/>
    </source>
</evidence>
<dbReference type="InterPro" id="IPR037066">
    <property type="entry name" value="Plug_dom_sf"/>
</dbReference>
<dbReference type="PANTHER" id="PTHR47234">
    <property type="match status" value="1"/>
</dbReference>
<dbReference type="AlphaFoldDB" id="A0A0M3AXA7"/>
<dbReference type="PANTHER" id="PTHR47234:SF3">
    <property type="entry name" value="SECRETIN_TONB SHORT N-TERMINAL DOMAIN-CONTAINING PROTEIN"/>
    <property type="match status" value="1"/>
</dbReference>
<keyword evidence="16" id="KW-1185">Reference proteome</keyword>
<evidence type="ECO:0000259" key="13">
    <source>
        <dbReference type="Pfam" id="PF00593"/>
    </source>
</evidence>
<evidence type="ECO:0000256" key="8">
    <source>
        <dbReference type="ARBA" id="ARBA00023237"/>
    </source>
</evidence>
<keyword evidence="6 10" id="KW-0798">TonB box</keyword>
<dbReference type="Gene3D" id="2.170.130.10">
    <property type="entry name" value="TonB-dependent receptor, plug domain"/>
    <property type="match status" value="1"/>
</dbReference>
<evidence type="ECO:0000256" key="1">
    <source>
        <dbReference type="ARBA" id="ARBA00004571"/>
    </source>
</evidence>
<dbReference type="Pfam" id="PF07715">
    <property type="entry name" value="Plug"/>
    <property type="match status" value="1"/>
</dbReference>
<evidence type="ECO:0000256" key="12">
    <source>
        <dbReference type="SAM" id="SignalP"/>
    </source>
</evidence>
<keyword evidence="8 9" id="KW-0998">Cell outer membrane</keyword>
<evidence type="ECO:0000256" key="5">
    <source>
        <dbReference type="ARBA" id="ARBA00022729"/>
    </source>
</evidence>
<evidence type="ECO:0000256" key="9">
    <source>
        <dbReference type="PROSITE-ProRule" id="PRU01360"/>
    </source>
</evidence>
<feature type="short sequence motif" description="TonB box" evidence="10">
    <location>
        <begin position="52"/>
        <end position="58"/>
    </location>
</feature>
<comment type="similarity">
    <text evidence="9 11">Belongs to the TonB-dependent receptor family.</text>
</comment>
<dbReference type="PROSITE" id="PS00430">
    <property type="entry name" value="TONB_DEPENDENT_REC_1"/>
    <property type="match status" value="1"/>
</dbReference>
<feature type="signal peptide" evidence="12">
    <location>
        <begin position="1"/>
        <end position="34"/>
    </location>
</feature>
<dbReference type="InterPro" id="IPR010916">
    <property type="entry name" value="TonB_box_CS"/>
</dbReference>
<dbReference type="InterPro" id="IPR036942">
    <property type="entry name" value="Beta-barrel_TonB_sf"/>
</dbReference>
<name>A0A0M3AXA7_9SPHN</name>
<comment type="subcellular location">
    <subcellularLocation>
        <location evidence="1 9">Cell outer membrane</location>
        <topology evidence="1 9">Multi-pass membrane protein</topology>
    </subcellularLocation>
</comment>
<organism evidence="15 16">
    <name type="scientific">Sphingobium chungbukense</name>
    <dbReference type="NCBI Taxonomy" id="56193"/>
    <lineage>
        <taxon>Bacteria</taxon>
        <taxon>Pseudomonadati</taxon>
        <taxon>Pseudomonadota</taxon>
        <taxon>Alphaproteobacteria</taxon>
        <taxon>Sphingomonadales</taxon>
        <taxon>Sphingomonadaceae</taxon>
        <taxon>Sphingobium</taxon>
    </lineage>
</organism>
<evidence type="ECO:0000256" key="4">
    <source>
        <dbReference type="ARBA" id="ARBA00022692"/>
    </source>
</evidence>
<evidence type="ECO:0000313" key="15">
    <source>
        <dbReference type="EMBL" id="KKW93561.1"/>
    </source>
</evidence>
<evidence type="ECO:0000256" key="2">
    <source>
        <dbReference type="ARBA" id="ARBA00022448"/>
    </source>
</evidence>
<gene>
    <name evidence="15" type="ORF">YP76_02420</name>
</gene>
<evidence type="ECO:0000256" key="11">
    <source>
        <dbReference type="RuleBase" id="RU003357"/>
    </source>
</evidence>
<dbReference type="GO" id="GO:0009279">
    <property type="term" value="C:cell outer membrane"/>
    <property type="evidence" value="ECO:0007669"/>
    <property type="project" value="UniProtKB-SubCell"/>
</dbReference>
<comment type="caution">
    <text evidence="15">The sequence shown here is derived from an EMBL/GenBank/DDBJ whole genome shotgun (WGS) entry which is preliminary data.</text>
</comment>
<keyword evidence="5 12" id="KW-0732">Signal</keyword>
<evidence type="ECO:0008006" key="17">
    <source>
        <dbReference type="Google" id="ProtNLM"/>
    </source>
</evidence>
<reference evidence="15 16" key="1">
    <citation type="submission" date="2015-04" db="EMBL/GenBank/DDBJ databases">
        <title>Genome sequence of aromatic hydrocarbons-degrading Sphingobium chungbukense DJ77.</title>
        <authorList>
            <person name="Kim Y.-C."/>
            <person name="Chae J.-C."/>
        </authorList>
    </citation>
    <scope>NUCLEOTIDE SEQUENCE [LARGE SCALE GENOMIC DNA]</scope>
    <source>
        <strain evidence="15 16">DJ77</strain>
    </source>
</reference>
<evidence type="ECO:0000256" key="6">
    <source>
        <dbReference type="ARBA" id="ARBA00023077"/>
    </source>
</evidence>
<protein>
    <recommendedName>
        <fullName evidence="17">TonB-dependent receptor</fullName>
    </recommendedName>
</protein>
<dbReference type="Gene3D" id="2.40.170.20">
    <property type="entry name" value="TonB-dependent receptor, beta-barrel domain"/>
    <property type="match status" value="1"/>
</dbReference>
<dbReference type="PATRIC" id="fig|56193.3.peg.500"/>
<evidence type="ECO:0000256" key="3">
    <source>
        <dbReference type="ARBA" id="ARBA00022452"/>
    </source>
</evidence>
<dbReference type="InterPro" id="IPR039426">
    <property type="entry name" value="TonB-dep_rcpt-like"/>
</dbReference>
<evidence type="ECO:0000256" key="10">
    <source>
        <dbReference type="PROSITE-ProRule" id="PRU10143"/>
    </source>
</evidence>
<dbReference type="SUPFAM" id="SSF56935">
    <property type="entry name" value="Porins"/>
    <property type="match status" value="1"/>
</dbReference>
<evidence type="ECO:0000259" key="14">
    <source>
        <dbReference type="Pfam" id="PF07715"/>
    </source>
</evidence>
<dbReference type="PROSITE" id="PS52016">
    <property type="entry name" value="TONB_DEPENDENT_REC_3"/>
    <property type="match status" value="1"/>
</dbReference>
<feature type="chain" id="PRO_5005650741" description="TonB-dependent receptor" evidence="12">
    <location>
        <begin position="35"/>
        <end position="996"/>
    </location>
</feature>
<keyword evidence="3 9" id="KW-1134">Transmembrane beta strand</keyword>
<feature type="domain" description="TonB-dependent receptor-like beta-barrel" evidence="13">
    <location>
        <begin position="433"/>
        <end position="955"/>
    </location>
</feature>
<keyword evidence="4 9" id="KW-0812">Transmembrane</keyword>
<keyword evidence="7 9" id="KW-0472">Membrane</keyword>
<evidence type="ECO:0000313" key="16">
    <source>
        <dbReference type="Proteomes" id="UP000033874"/>
    </source>
</evidence>
<feature type="domain" description="TonB-dependent receptor plug" evidence="14">
    <location>
        <begin position="66"/>
        <end position="183"/>
    </location>
</feature>
<proteinExistence type="inferred from homology"/>
<dbReference type="InterPro" id="IPR000531">
    <property type="entry name" value="Beta-barrel_TonB"/>
</dbReference>